<keyword evidence="8" id="KW-1185">Reference proteome</keyword>
<feature type="transmembrane region" description="Helical" evidence="6">
    <location>
        <begin position="37"/>
        <end position="61"/>
    </location>
</feature>
<evidence type="ECO:0000256" key="1">
    <source>
        <dbReference type="ARBA" id="ARBA00004651"/>
    </source>
</evidence>
<feature type="transmembrane region" description="Helical" evidence="6">
    <location>
        <begin position="176"/>
        <end position="194"/>
    </location>
</feature>
<dbReference type="Proteomes" id="UP000315252">
    <property type="component" value="Unassembled WGS sequence"/>
</dbReference>
<keyword evidence="3 6" id="KW-0812">Transmembrane</keyword>
<keyword evidence="4 6" id="KW-1133">Transmembrane helix</keyword>
<evidence type="ECO:0000313" key="7">
    <source>
        <dbReference type="EMBL" id="TQV77916.1"/>
    </source>
</evidence>
<feature type="transmembrane region" description="Helical" evidence="6">
    <location>
        <begin position="68"/>
        <end position="87"/>
    </location>
</feature>
<protein>
    <submittedName>
        <fullName evidence="7">LysE family translocator</fullName>
    </submittedName>
</protein>
<evidence type="ECO:0000256" key="4">
    <source>
        <dbReference type="ARBA" id="ARBA00022989"/>
    </source>
</evidence>
<gene>
    <name evidence="7" type="ORF">FKG95_20475</name>
</gene>
<keyword evidence="2" id="KW-1003">Cell membrane</keyword>
<proteinExistence type="predicted"/>
<reference evidence="7 8" key="1">
    <citation type="submission" date="2019-06" db="EMBL/GenBank/DDBJ databases">
        <title>Whole genome sequence for Rhodospirillaceae sp. R148.</title>
        <authorList>
            <person name="Wang G."/>
        </authorList>
    </citation>
    <scope>NUCLEOTIDE SEQUENCE [LARGE SCALE GENOMIC DNA]</scope>
    <source>
        <strain evidence="7 8">R148</strain>
    </source>
</reference>
<dbReference type="RefSeq" id="WP_142898259.1">
    <property type="nucleotide sequence ID" value="NZ_ML660058.1"/>
</dbReference>
<dbReference type="AlphaFoldDB" id="A0A545TL47"/>
<feature type="transmembrane region" description="Helical" evidence="6">
    <location>
        <begin position="139"/>
        <end position="164"/>
    </location>
</feature>
<dbReference type="GO" id="GO:0015171">
    <property type="term" value="F:amino acid transmembrane transporter activity"/>
    <property type="evidence" value="ECO:0007669"/>
    <property type="project" value="TreeGrafter"/>
</dbReference>
<accession>A0A545TL47</accession>
<evidence type="ECO:0000313" key="8">
    <source>
        <dbReference type="Proteomes" id="UP000315252"/>
    </source>
</evidence>
<evidence type="ECO:0000256" key="2">
    <source>
        <dbReference type="ARBA" id="ARBA00022475"/>
    </source>
</evidence>
<comment type="subcellular location">
    <subcellularLocation>
        <location evidence="1">Cell membrane</location>
        <topology evidence="1">Multi-pass membrane protein</topology>
    </subcellularLocation>
</comment>
<dbReference type="OrthoDB" id="7724143at2"/>
<evidence type="ECO:0000256" key="6">
    <source>
        <dbReference type="SAM" id="Phobius"/>
    </source>
</evidence>
<evidence type="ECO:0000256" key="3">
    <source>
        <dbReference type="ARBA" id="ARBA00022692"/>
    </source>
</evidence>
<comment type="caution">
    <text evidence="7">The sequence shown here is derived from an EMBL/GenBank/DDBJ whole genome shotgun (WGS) entry which is preliminary data.</text>
</comment>
<dbReference type="EMBL" id="VHSH01000007">
    <property type="protein sequence ID" value="TQV77916.1"/>
    <property type="molecule type" value="Genomic_DNA"/>
</dbReference>
<dbReference type="PANTHER" id="PTHR30086">
    <property type="entry name" value="ARGININE EXPORTER PROTEIN ARGO"/>
    <property type="match status" value="1"/>
</dbReference>
<name>A0A545TL47_9PROT</name>
<organism evidence="7 8">
    <name type="scientific">Denitrobaculum tricleocarpae</name>
    <dbReference type="NCBI Taxonomy" id="2591009"/>
    <lineage>
        <taxon>Bacteria</taxon>
        <taxon>Pseudomonadati</taxon>
        <taxon>Pseudomonadota</taxon>
        <taxon>Alphaproteobacteria</taxon>
        <taxon>Rhodospirillales</taxon>
        <taxon>Rhodospirillaceae</taxon>
        <taxon>Denitrobaculum</taxon>
    </lineage>
</organism>
<dbReference type="GO" id="GO:0005886">
    <property type="term" value="C:plasma membrane"/>
    <property type="evidence" value="ECO:0007669"/>
    <property type="project" value="UniProtKB-SubCell"/>
</dbReference>
<dbReference type="PANTHER" id="PTHR30086:SF20">
    <property type="entry name" value="ARGININE EXPORTER PROTEIN ARGO-RELATED"/>
    <property type="match status" value="1"/>
</dbReference>
<keyword evidence="5 6" id="KW-0472">Membrane</keyword>
<dbReference type="Pfam" id="PF01810">
    <property type="entry name" value="LysE"/>
    <property type="match status" value="1"/>
</dbReference>
<dbReference type="InterPro" id="IPR001123">
    <property type="entry name" value="LeuE-type"/>
</dbReference>
<sequence length="196" mass="20713">MLTFAAAVFFLLITPGPGVLSTAGVGAAFGPRPGARYILGLFIGTNLVALAVISGLAAIVLATPQVRLILLIASGCYLIFLAARIAFSGSKVAFIEARKAPGVWGGITLQAINPKAYAVNTTLFTGFAFWPESLASETLIKLLMINSIWIPIHFLWLGAGVWLHRLDLPARVQFRINLAMALSMLAVVALAALAPK</sequence>
<evidence type="ECO:0000256" key="5">
    <source>
        <dbReference type="ARBA" id="ARBA00023136"/>
    </source>
</evidence>